<name>A0AAD6YA79_9AGAR</name>
<keyword evidence="3" id="KW-1185">Reference proteome</keyword>
<evidence type="ECO:0000256" key="1">
    <source>
        <dbReference type="SAM" id="MobiDB-lite"/>
    </source>
</evidence>
<accession>A0AAD6YA79</accession>
<evidence type="ECO:0000313" key="3">
    <source>
        <dbReference type="Proteomes" id="UP001219525"/>
    </source>
</evidence>
<proteinExistence type="predicted"/>
<dbReference type="AlphaFoldDB" id="A0AAD6YA79"/>
<gene>
    <name evidence="2" type="ORF">GGX14DRAFT_397733</name>
</gene>
<protein>
    <submittedName>
        <fullName evidence="2">Uncharacterized protein</fullName>
    </submittedName>
</protein>
<comment type="caution">
    <text evidence="2">The sequence shown here is derived from an EMBL/GenBank/DDBJ whole genome shotgun (WGS) entry which is preliminary data.</text>
</comment>
<dbReference type="EMBL" id="JARJCW010000044">
    <property type="protein sequence ID" value="KAJ7205188.1"/>
    <property type="molecule type" value="Genomic_DNA"/>
</dbReference>
<dbReference type="Proteomes" id="UP001219525">
    <property type="component" value="Unassembled WGS sequence"/>
</dbReference>
<sequence>MKEKAASRSAQPHMSRFTDLQAATCRVAGAVKPLFQECRFDSRFTAASFGAAACLSVDKITANNTMMPSSPVATETVVLSLPKIRGVMLKLAGMKWLQRRFPSALNSTQGAVSNTPVKSGLSSKFLTTTLGSRYQNISKTFRPEVRKRQAEIELQPGRRMVINQLAMRVCEEAAKHLPASTSSIVAGAAGGREKRRATATGQAAGDRQTMMSAL</sequence>
<reference evidence="2" key="1">
    <citation type="submission" date="2023-03" db="EMBL/GenBank/DDBJ databases">
        <title>Massive genome expansion in bonnet fungi (Mycena s.s.) driven by repeated elements and novel gene families across ecological guilds.</title>
        <authorList>
            <consortium name="Lawrence Berkeley National Laboratory"/>
            <person name="Harder C.B."/>
            <person name="Miyauchi S."/>
            <person name="Viragh M."/>
            <person name="Kuo A."/>
            <person name="Thoen E."/>
            <person name="Andreopoulos B."/>
            <person name="Lu D."/>
            <person name="Skrede I."/>
            <person name="Drula E."/>
            <person name="Henrissat B."/>
            <person name="Morin E."/>
            <person name="Kohler A."/>
            <person name="Barry K."/>
            <person name="LaButti K."/>
            <person name="Morin E."/>
            <person name="Salamov A."/>
            <person name="Lipzen A."/>
            <person name="Mereny Z."/>
            <person name="Hegedus B."/>
            <person name="Baldrian P."/>
            <person name="Stursova M."/>
            <person name="Weitz H."/>
            <person name="Taylor A."/>
            <person name="Grigoriev I.V."/>
            <person name="Nagy L.G."/>
            <person name="Martin F."/>
            <person name="Kauserud H."/>
        </authorList>
    </citation>
    <scope>NUCLEOTIDE SEQUENCE</scope>
    <source>
        <strain evidence="2">9144</strain>
    </source>
</reference>
<organism evidence="2 3">
    <name type="scientific">Mycena pura</name>
    <dbReference type="NCBI Taxonomy" id="153505"/>
    <lineage>
        <taxon>Eukaryota</taxon>
        <taxon>Fungi</taxon>
        <taxon>Dikarya</taxon>
        <taxon>Basidiomycota</taxon>
        <taxon>Agaricomycotina</taxon>
        <taxon>Agaricomycetes</taxon>
        <taxon>Agaricomycetidae</taxon>
        <taxon>Agaricales</taxon>
        <taxon>Marasmiineae</taxon>
        <taxon>Mycenaceae</taxon>
        <taxon>Mycena</taxon>
    </lineage>
</organism>
<feature type="region of interest" description="Disordered" evidence="1">
    <location>
        <begin position="185"/>
        <end position="214"/>
    </location>
</feature>
<evidence type="ECO:0000313" key="2">
    <source>
        <dbReference type="EMBL" id="KAJ7205188.1"/>
    </source>
</evidence>